<keyword evidence="4" id="KW-0804">Transcription</keyword>
<dbReference type="Pfam" id="PF00907">
    <property type="entry name" value="T-box"/>
    <property type="match status" value="1"/>
</dbReference>
<dbReference type="InterPro" id="IPR036638">
    <property type="entry name" value="HLH_DNA-bd_sf"/>
</dbReference>
<evidence type="ECO:0000256" key="3">
    <source>
        <dbReference type="ARBA" id="ARBA00023125"/>
    </source>
</evidence>
<proteinExistence type="predicted"/>
<feature type="compositionally biased region" description="Basic and acidic residues" evidence="8">
    <location>
        <begin position="762"/>
        <end position="775"/>
    </location>
</feature>
<feature type="compositionally biased region" description="Polar residues" evidence="8">
    <location>
        <begin position="3206"/>
        <end position="3222"/>
    </location>
</feature>
<feature type="compositionally biased region" description="Basic residues" evidence="8">
    <location>
        <begin position="628"/>
        <end position="641"/>
    </location>
</feature>
<comment type="subcellular location">
    <subcellularLocation>
        <location evidence="1 6">Nucleus</location>
    </subcellularLocation>
</comment>
<feature type="compositionally biased region" description="Low complexity" evidence="8">
    <location>
        <begin position="404"/>
        <end position="416"/>
    </location>
</feature>
<feature type="compositionally biased region" description="Low complexity" evidence="8">
    <location>
        <begin position="1146"/>
        <end position="1166"/>
    </location>
</feature>
<feature type="region of interest" description="Disordered" evidence="8">
    <location>
        <begin position="458"/>
        <end position="482"/>
    </location>
</feature>
<evidence type="ECO:0000256" key="7">
    <source>
        <dbReference type="SAM" id="Coils"/>
    </source>
</evidence>
<keyword evidence="5 6" id="KW-0539">Nucleus</keyword>
<dbReference type="InterPro" id="IPR008967">
    <property type="entry name" value="p53-like_TF_DNA-bd_sf"/>
</dbReference>
<accession>A0ABD0WBE2</accession>
<evidence type="ECO:0008006" key="13">
    <source>
        <dbReference type="Google" id="ProtNLM"/>
    </source>
</evidence>
<evidence type="ECO:0000256" key="6">
    <source>
        <dbReference type="PROSITE-ProRule" id="PRU00201"/>
    </source>
</evidence>
<evidence type="ECO:0000256" key="1">
    <source>
        <dbReference type="ARBA" id="ARBA00004123"/>
    </source>
</evidence>
<feature type="region of interest" description="Disordered" evidence="8">
    <location>
        <begin position="1824"/>
        <end position="1854"/>
    </location>
</feature>
<feature type="compositionally biased region" description="Polar residues" evidence="8">
    <location>
        <begin position="2660"/>
        <end position="2670"/>
    </location>
</feature>
<feature type="region of interest" description="Disordered" evidence="8">
    <location>
        <begin position="2450"/>
        <end position="2522"/>
    </location>
</feature>
<dbReference type="InterPro" id="IPR011598">
    <property type="entry name" value="bHLH_dom"/>
</dbReference>
<dbReference type="PROSITE" id="PS01264">
    <property type="entry name" value="TBOX_2"/>
    <property type="match status" value="1"/>
</dbReference>
<feature type="compositionally biased region" description="Basic and acidic residues" evidence="8">
    <location>
        <begin position="3187"/>
        <end position="3196"/>
    </location>
</feature>
<sequence length="3288" mass="356870">MATRKSRIMVLHEEGTAATMALPSAASPPDLFSSLKTRQARAVLANETANNAATSSPSSAMAVFQMDPILNSDAQSDNQPENLPPESTCKGIKVLLDNNNMWNEFFRCKTEMIVTKQGRRMFPYCRFRISGLDPLQKYTLLMDINPVDNKRYKWTGHDWQIYGKAEAHVLRRVFIHPDSPSSGQQWMQNPVSFYKLKLTDNNMDQEGNIILHPMHRYLPHLHVVSAETVTKDIQEIESDVISFTFPQTEFFAVSAYQNVRMSQFKADFNPFASGPNSWALKVKTSPLNESKVNDTRLPNELKSVKGLNGLKSLMAAKRNSQEMSSVDKRIPSCDAQYLTPENISHNERRPGKGIGGLKSLMAKHNSKDTSTLNEGLITSNSQNVTLAECDNYIVNVDQLNSGLKSSSSDKIIQTSSEPESKQTQNNLQSIMKECTYEDTSAAGQEYITSGAQNLIFGDSNNPGINPSNESKRVETGSTNEQKPVKSLNNLKSFMVKRNIKDTPVVDQGVLNKDSQPVTFVDSGNSGVSANTPGFSSLELKSASSNELKITENTHIKDFQPLRNNLRYLMEKRNSKDTSAVDQGLSCDAKSLTLVKFDKSEVSTDCHSQTPSKTKKDENISLKGCKPGKTSKKYSHGKRHSQKYSAADGGLTSTDAQTAVADSEKVSDNKVSTVQNNCTTGPPQKKFSEFIRECHLKIIRCNVEIMNTPCNFEQTDTCLKASVNDNLGQTIEKMGTQNRMVTPDSIKDLNSSQSPEMAKTHVSIHDHSSKDVENSQKAKHSLSVSPETKRTDSNEQQHGKSKPHKRPDPVPLPLLALYLQQLKSKSRPFRTKQKTPLPLLSPSSSLSAVPTTELVIPGPASDSTGGVRDCTDPAMDLVRHVPPPNDPADPVLDSVLPTIANPSQSTDISSPNTDDLVSATDTLLAKPHSVLHTTDPLLIVPEPTVTISLSSYTSSLPTTVMSPIPDQLISSPDSLVPAPVSSSRKLSSEVPVTLNLALNSTEPSSTFDHATLILKPTPFVPFLGPSLTGFEPSSPASLPDLEPPLPSFNLKPISAPNVPVSFPVREQLPAPNPFAFSSHASLLGLPPPDPFLTSTFAPLLPSADFNALPFEAASFSSTCEAGSFSQDTARASPPSDPALSFQVNSETLTRPSTPSPLPFQLSPFSSLGPDPLSPTPSLADLSNFFSISEELEIAEDIPSSVATPVVCPPVPNLSTPSVPVSSTVSIGSGQSTKRNKPRRSKKRSKKRLKSITADPLPVIGGPTDVTMQPNLEEVEEQLFVSFTSKEALEVHLGDPGLCEMTTAQLQKTPEPMKNVETRAERIAAFEKVLLGDLKVMRHRQVIHPVLQEVGLKMSLLDPSLVIDLQYLGVRLPLPPPILCPGPRSAGSSQSGSVPYVSRTGKTTDPTQIKGWREKLVPLDSPSSSKTEGGPSSDVVPKNLSAFCSDMLDEYLANEGKLIDERADSFNQNAAITPVTYQLPTKSTSYVRTLDSVLKKQAPPTSFSPPSKKPRLPFASKGMKKSEKRQQRQKKCLKATVTPATLPIESMPLMDHPDSKTQDKTTKTRKRKPRVKTPPPQDSPVLKPNVGVPPPADLAPVEDDNSDPELAPAEGRVTVPGLTKALLRLRDLEDGVVWEGKHRTGITQARAAVALTSLFTLTGFACENPTVPIKMKCRAPPCLNAFCRLGCVCASLAHDRRITHCGKIECIFGCSCLRQKVVVLKNLRGSQLSSSEEDLSKNKKKKRKRMRMAYTLREAETVSEPAVRVRTLWNHGKDGKKDPDPLYVPTPVYLPWLPLQEGPSAVMSDKRLKKQGSKTCARVRAFQRKSTICPERKPTTPASHSRKKSTPAQQNSEPSKRLEIVSECKWRSLADRNMVLKIVCEHMAQDNLNDPFWVKGYLIKPVSQTLRTGGESCAVHYKVHISQVTRPHGVAEEPCAEEEWIGEEEEQRVEFEEGQDKGRGQERKAVGKRGLKWKGLPFLSGVSTAGLLTANLKMPATSEQEHVVVNGKSYPHAKIQLGRMGAIHPANRLAAYLTGNLQRPVGSEATMTASSISSDEKPSETLEDFDSLTGAKSSTEQSAQLAATITTSVTTDTTNSVSSSTPVVAGSNSIGEDVSLPNISHSSGGVTSIPTQVVPLTGNNTTVSILCPPSSPNPSNPLTSPKTTQRLVLQQVRTTTGATLFRKPNGQLIQLVPLSKLQALNPNLVMHNTGGIISLSTPVCLASGSTANLTSTTSQSKSPATASPSPGYTIIAAKAPTQNVTTTLPVSTLFNTSSVSMSPSEANSETYSLKILPQMGNTEPIIIKCPKVPTQLTSSPSKLVPVVASYTVLEPPPKTTGITVLSPKNIDTGVQGENTSRVESGVEPKVTSVVYTWTPPQWKTAQLPKPTTPPAAVKPPVSHQFKIVKANSVSTAVPNTGLQIQSKVGVLQPIPKLTITPVTQENSVSTAVSSLNTPEVVSAHPPSQTKTSPLKQRKMLEVLELMEDDSDSIGEETDEETDNSSDTDSTNSSIHKEYFSDGLNRQSKPTFSERHNLLERQRREQLHGLFNKLRESMQLDEKASKISIINRATEKVKHLTKKKRKLELLRDSLKLERTAKVKHMSQLTGETEEQILRNIMFLTAQQKTQDLHSYCENSGTNDDFAASSSSVESTCIESEPRPSPQPSALSEKSLTLTQESRVTVEVPAEKGDGGMEVVDLCEDINEVIEVVDLCEDRDEVIEVVDLLDDGDEEKTDNSSDETEDSEDDRVKKKTKVDVINISDVEESTEVDVDIETVEVGIQDVEESAELPIDILTVEVSTQEITPPQSKDTKEVEDATVSKCIVPVNECRDSIQESFKSLKETSALEHPSPTNEVVLEQAQKEVLHLTNECASLEKQKEPSDERTAHIKTVSQKSGKQEELILQKLQDVSTRQKNMALVSNRTLGGASLTALSPTWRPAAERTRPNILSRRNPPPRPDPSCINSGSAPPRTLSIVGGVIPYKQVITVSPAQHVGTLVPVGRVTGIEMPHSLTPGVASVTISIPSMSQPISLTPPRHILNSGVRHVANVISLVNAPPPQSGPGLSEGDNQQPSPVKDVGSGLERGDDLEMKPGSVVVNKSSTPENGGSVEDDTLNSLLSEIVFLNQQMYTDSTNSPGAAPAVTCKPVPDPGQVRTDRVSEPLPEKEIIRDGDDERSLSPLFLRLDEEHLGAKEVKGQDDESVKPPLKPCETGSGSNASAALNGHTPQLQGRACTAKGQGGALTPPPLLQMKVGGGEKGMESNEKPVDALAPPPLVQMRPMPRLTPLGLKSNPQM</sequence>
<comment type="caution">
    <text evidence="6">Lacks conserved residue(s) required for the propagation of feature annotation.</text>
</comment>
<dbReference type="InterPro" id="IPR036960">
    <property type="entry name" value="T-box_sf"/>
</dbReference>
<feature type="region of interest" description="Disordered" evidence="8">
    <location>
        <begin position="603"/>
        <end position="655"/>
    </location>
</feature>
<dbReference type="InterPro" id="IPR001699">
    <property type="entry name" value="TF_T-box"/>
</dbReference>
<feature type="region of interest" description="Disordered" evidence="8">
    <location>
        <begin position="733"/>
        <end position="810"/>
    </location>
</feature>
<feature type="compositionally biased region" description="Low complexity" evidence="8">
    <location>
        <begin position="1211"/>
        <end position="1224"/>
    </location>
</feature>
<feature type="region of interest" description="Disordered" evidence="8">
    <location>
        <begin position="3047"/>
        <end position="3106"/>
    </location>
</feature>
<feature type="region of interest" description="Disordered" evidence="8">
    <location>
        <begin position="3187"/>
        <end position="3288"/>
    </location>
</feature>
<dbReference type="InterPro" id="IPR032060">
    <property type="entry name" value="MGA_dom"/>
</dbReference>
<feature type="compositionally biased region" description="Basic and acidic residues" evidence="8">
    <location>
        <begin position="3251"/>
        <end position="3260"/>
    </location>
</feature>
<feature type="region of interest" description="Disordered" evidence="8">
    <location>
        <begin position="3127"/>
        <end position="3153"/>
    </location>
</feature>
<feature type="compositionally biased region" description="Polar residues" evidence="8">
    <location>
        <begin position="458"/>
        <end position="468"/>
    </location>
</feature>
<evidence type="ECO:0000256" key="2">
    <source>
        <dbReference type="ARBA" id="ARBA00023015"/>
    </source>
</evidence>
<reference evidence="11 12" key="1">
    <citation type="submission" date="2024-06" db="EMBL/GenBank/DDBJ databases">
        <authorList>
            <person name="Pan Q."/>
            <person name="Wen M."/>
            <person name="Jouanno E."/>
            <person name="Zahm M."/>
            <person name="Klopp C."/>
            <person name="Cabau C."/>
            <person name="Louis A."/>
            <person name="Berthelot C."/>
            <person name="Parey E."/>
            <person name="Roest Crollius H."/>
            <person name="Montfort J."/>
            <person name="Robinson-Rechavi M."/>
            <person name="Bouchez O."/>
            <person name="Lampietro C."/>
            <person name="Lopez Roques C."/>
            <person name="Donnadieu C."/>
            <person name="Postlethwait J."/>
            <person name="Bobe J."/>
            <person name="Verreycken H."/>
            <person name="Guiguen Y."/>
        </authorList>
    </citation>
    <scope>NUCLEOTIDE SEQUENCE [LARGE SCALE GENOMIC DNA]</scope>
    <source>
        <strain evidence="11">Up_M1</strain>
        <tissue evidence="11">Testis</tissue>
    </source>
</reference>
<gene>
    <name evidence="11" type="ORF">UPYG_G00220350</name>
</gene>
<dbReference type="InterPro" id="IPR046360">
    <property type="entry name" value="T-box_DNA-bd"/>
</dbReference>
<feature type="region of interest" description="Disordered" evidence="8">
    <location>
        <begin position="1495"/>
        <end position="1608"/>
    </location>
</feature>
<dbReference type="GO" id="GO:0005634">
    <property type="term" value="C:nucleus"/>
    <property type="evidence" value="ECO:0007669"/>
    <property type="project" value="UniProtKB-SubCell"/>
</dbReference>
<feature type="compositionally biased region" description="Acidic residues" evidence="8">
    <location>
        <begin position="2478"/>
        <end position="2499"/>
    </location>
</feature>
<dbReference type="PRINTS" id="PR00937">
    <property type="entry name" value="TBOX"/>
</dbReference>
<name>A0ABD0WBE2_UMBPY</name>
<feature type="compositionally biased region" description="Low complexity" evidence="8">
    <location>
        <begin position="2641"/>
        <end position="2651"/>
    </location>
</feature>
<feature type="coiled-coil region" evidence="7">
    <location>
        <begin position="2563"/>
        <end position="2590"/>
    </location>
</feature>
<feature type="region of interest" description="Disordered" evidence="8">
    <location>
        <begin position="824"/>
        <end position="844"/>
    </location>
</feature>
<dbReference type="SMART" id="SM00353">
    <property type="entry name" value="HLH"/>
    <property type="match status" value="1"/>
</dbReference>
<comment type="caution">
    <text evidence="11">The sequence shown here is derived from an EMBL/GenBank/DDBJ whole genome shotgun (WGS) entry which is preliminary data.</text>
</comment>
<feature type="region of interest" description="Disordered" evidence="8">
    <location>
        <begin position="1123"/>
        <end position="1172"/>
    </location>
</feature>
<dbReference type="SMART" id="SM00425">
    <property type="entry name" value="TBOX"/>
    <property type="match status" value="1"/>
</dbReference>
<dbReference type="InterPro" id="IPR018186">
    <property type="entry name" value="TF_T-box_CS"/>
</dbReference>
<feature type="compositionally biased region" description="Low complexity" evidence="8">
    <location>
        <begin position="835"/>
        <end position="844"/>
    </location>
</feature>
<dbReference type="Pfam" id="PF16059">
    <property type="entry name" value="MGA_dom"/>
    <property type="match status" value="1"/>
</dbReference>
<protein>
    <recommendedName>
        <fullName evidence="13">MAX gene-associated protein</fullName>
    </recommendedName>
</protein>
<feature type="compositionally biased region" description="Basic and acidic residues" evidence="8">
    <location>
        <begin position="786"/>
        <end position="797"/>
    </location>
</feature>
<organism evidence="11 12">
    <name type="scientific">Umbra pygmaea</name>
    <name type="common">Eastern mudminnow</name>
    <dbReference type="NCBI Taxonomy" id="75934"/>
    <lineage>
        <taxon>Eukaryota</taxon>
        <taxon>Metazoa</taxon>
        <taxon>Chordata</taxon>
        <taxon>Craniata</taxon>
        <taxon>Vertebrata</taxon>
        <taxon>Euteleostomi</taxon>
        <taxon>Actinopterygii</taxon>
        <taxon>Neopterygii</taxon>
        <taxon>Teleostei</taxon>
        <taxon>Protacanthopterygii</taxon>
        <taxon>Esociformes</taxon>
        <taxon>Umbridae</taxon>
        <taxon>Umbra</taxon>
    </lineage>
</organism>
<dbReference type="Gene3D" id="4.10.280.10">
    <property type="entry name" value="Helix-loop-helix DNA-binding domain"/>
    <property type="match status" value="1"/>
</dbReference>
<evidence type="ECO:0000256" key="8">
    <source>
        <dbReference type="SAM" id="MobiDB-lite"/>
    </source>
</evidence>
<dbReference type="EMBL" id="JAGEUA010000007">
    <property type="protein sequence ID" value="KAL0968949.1"/>
    <property type="molecule type" value="Genomic_DNA"/>
</dbReference>
<feature type="compositionally biased region" description="Acidic residues" evidence="8">
    <location>
        <begin position="2721"/>
        <end position="2741"/>
    </location>
</feature>
<dbReference type="SUPFAM" id="SSF47459">
    <property type="entry name" value="HLH, helix-loop-helix DNA-binding domain"/>
    <property type="match status" value="1"/>
</dbReference>
<feature type="region of interest" description="Disordered" evidence="8">
    <location>
        <begin position="1381"/>
        <end position="1434"/>
    </location>
</feature>
<feature type="compositionally biased region" description="Basic residues" evidence="8">
    <location>
        <begin position="1232"/>
        <end position="1248"/>
    </location>
</feature>
<dbReference type="SUPFAM" id="SSF49417">
    <property type="entry name" value="p53-like transcription factors"/>
    <property type="match status" value="1"/>
</dbReference>
<feature type="domain" description="T-box" evidence="9">
    <location>
        <begin position="96"/>
        <end position="277"/>
    </location>
</feature>
<evidence type="ECO:0000259" key="10">
    <source>
        <dbReference type="PROSITE" id="PS50888"/>
    </source>
</evidence>
<feature type="region of interest" description="Disordered" evidence="8">
    <location>
        <begin position="2934"/>
        <end position="2962"/>
    </location>
</feature>
<evidence type="ECO:0000256" key="5">
    <source>
        <dbReference type="ARBA" id="ARBA00023242"/>
    </source>
</evidence>
<keyword evidence="7" id="KW-0175">Coiled coil</keyword>
<dbReference type="PANTHER" id="PTHR11267">
    <property type="entry name" value="T-BOX PROTEIN-RELATED"/>
    <property type="match status" value="1"/>
</dbReference>
<keyword evidence="3 6" id="KW-0238">DNA-binding</keyword>
<feature type="region of interest" description="Disordered" evidence="8">
    <location>
        <begin position="1211"/>
        <end position="1263"/>
    </location>
</feature>
<feature type="domain" description="BHLH" evidence="10">
    <location>
        <begin position="2524"/>
        <end position="2573"/>
    </location>
</feature>
<dbReference type="Pfam" id="PF00010">
    <property type="entry name" value="HLH"/>
    <property type="match status" value="1"/>
</dbReference>
<dbReference type="CDD" id="cd20195">
    <property type="entry name" value="T-box_MGA-like"/>
    <property type="match status" value="1"/>
</dbReference>
<feature type="compositionally biased region" description="Polar residues" evidence="8">
    <location>
        <begin position="2450"/>
        <end position="2468"/>
    </location>
</feature>
<dbReference type="PROSITE" id="PS50252">
    <property type="entry name" value="TBOX_3"/>
    <property type="match status" value="1"/>
</dbReference>
<evidence type="ECO:0000313" key="11">
    <source>
        <dbReference type="EMBL" id="KAL0968949.1"/>
    </source>
</evidence>
<feature type="region of interest" description="Disordered" evidence="8">
    <location>
        <begin position="2721"/>
        <end position="2745"/>
    </location>
</feature>
<dbReference type="PANTHER" id="PTHR11267:SF32">
    <property type="entry name" value="MAX GENE-ASSOCIATED PROTEIN"/>
    <property type="match status" value="1"/>
</dbReference>
<keyword evidence="12" id="KW-1185">Reference proteome</keyword>
<keyword evidence="2" id="KW-0805">Transcription regulation</keyword>
<evidence type="ECO:0000313" key="12">
    <source>
        <dbReference type="Proteomes" id="UP001557470"/>
    </source>
</evidence>
<evidence type="ECO:0000256" key="4">
    <source>
        <dbReference type="ARBA" id="ARBA00023163"/>
    </source>
</evidence>
<evidence type="ECO:0000259" key="9">
    <source>
        <dbReference type="PROSITE" id="PS50252"/>
    </source>
</evidence>
<dbReference type="Proteomes" id="UP001557470">
    <property type="component" value="Unassembled WGS sequence"/>
</dbReference>
<feature type="region of interest" description="Disordered" evidence="8">
    <location>
        <begin position="2635"/>
        <end position="2670"/>
    </location>
</feature>
<dbReference type="PROSITE" id="PS50888">
    <property type="entry name" value="BHLH"/>
    <property type="match status" value="1"/>
</dbReference>
<feature type="compositionally biased region" description="Basic and acidic residues" evidence="8">
    <location>
        <begin position="1549"/>
        <end position="1560"/>
    </location>
</feature>
<feature type="region of interest" description="Disordered" evidence="8">
    <location>
        <begin position="403"/>
        <end position="425"/>
    </location>
</feature>
<dbReference type="Gene3D" id="2.60.40.820">
    <property type="entry name" value="Transcription factor, T-box"/>
    <property type="match status" value="1"/>
</dbReference>
<dbReference type="GO" id="GO:0003677">
    <property type="term" value="F:DNA binding"/>
    <property type="evidence" value="ECO:0007669"/>
    <property type="project" value="UniProtKB-UniRule"/>
</dbReference>